<gene>
    <name evidence="10" type="ORF">C2845_PM09G06080</name>
</gene>
<evidence type="ECO:0000256" key="1">
    <source>
        <dbReference type="ARBA" id="ARBA00004123"/>
    </source>
</evidence>
<dbReference type="GO" id="GO:0005634">
    <property type="term" value="C:nucleus"/>
    <property type="evidence" value="ECO:0007669"/>
    <property type="project" value="UniProtKB-SubCell"/>
</dbReference>
<keyword evidence="2" id="KW-0805">Transcription regulation</keyword>
<dbReference type="GO" id="GO:0003677">
    <property type="term" value="F:DNA binding"/>
    <property type="evidence" value="ECO:0007669"/>
    <property type="project" value="UniProtKB-KW"/>
</dbReference>
<keyword evidence="11" id="KW-1185">Reference proteome</keyword>
<evidence type="ECO:0000256" key="4">
    <source>
        <dbReference type="ARBA" id="ARBA00023159"/>
    </source>
</evidence>
<comment type="similarity">
    <text evidence="7">Belongs to the AP2/ERF transcription factor family. ERF subfamily.</text>
</comment>
<dbReference type="InterPro" id="IPR051032">
    <property type="entry name" value="AP2/ERF_TF_ERF_subfamily"/>
</dbReference>
<evidence type="ECO:0000313" key="10">
    <source>
        <dbReference type="EMBL" id="RLN11583.1"/>
    </source>
</evidence>
<accession>A0A3L6RX82</accession>
<dbReference type="AlphaFoldDB" id="A0A3L6RX82"/>
<feature type="region of interest" description="Disordered" evidence="8">
    <location>
        <begin position="91"/>
        <end position="122"/>
    </location>
</feature>
<evidence type="ECO:0000256" key="8">
    <source>
        <dbReference type="SAM" id="MobiDB-lite"/>
    </source>
</evidence>
<keyword evidence="6" id="KW-0539">Nucleus</keyword>
<evidence type="ECO:0000256" key="3">
    <source>
        <dbReference type="ARBA" id="ARBA00023125"/>
    </source>
</evidence>
<dbReference type="CDD" id="cd00018">
    <property type="entry name" value="AP2"/>
    <property type="match status" value="1"/>
</dbReference>
<dbReference type="SUPFAM" id="SSF54171">
    <property type="entry name" value="DNA-binding domain"/>
    <property type="match status" value="1"/>
</dbReference>
<dbReference type="SMART" id="SM00380">
    <property type="entry name" value="AP2"/>
    <property type="match status" value="1"/>
</dbReference>
<comment type="subcellular location">
    <subcellularLocation>
        <location evidence="1">Nucleus</location>
    </subcellularLocation>
</comment>
<dbReference type="PANTHER" id="PTHR31985">
    <property type="entry name" value="ETHYLENE-RESPONSIVE TRANSCRIPTION FACTOR ERF042-RELATED"/>
    <property type="match status" value="1"/>
</dbReference>
<sequence length="192" mass="19439">MVPAAAGREEVQGRAAAQVGPVVPNSRERIWLGSYDAPEKAARAFDAAYLCLRGPGGAGGLNFPGSPPDVGRTSDPEEVYAAAVSHANRAAAAAPRDAAADQPPVDAASSVPPAPAPAPLQVPARSSEWAQLLLADLPPLFSPTYVQSHAYLPVASPTAADDVNMDEIGSGSCPGLGSFDPSVAPVTDHVGI</sequence>
<dbReference type="InterPro" id="IPR001471">
    <property type="entry name" value="AP2/ERF_dom"/>
</dbReference>
<dbReference type="EMBL" id="PQIB02000006">
    <property type="protein sequence ID" value="RLN11583.1"/>
    <property type="molecule type" value="Genomic_DNA"/>
</dbReference>
<name>A0A3L6RX82_PANMI</name>
<evidence type="ECO:0000259" key="9">
    <source>
        <dbReference type="PROSITE" id="PS51032"/>
    </source>
</evidence>
<evidence type="ECO:0000256" key="6">
    <source>
        <dbReference type="ARBA" id="ARBA00023242"/>
    </source>
</evidence>
<dbReference type="Proteomes" id="UP000275267">
    <property type="component" value="Unassembled WGS sequence"/>
</dbReference>
<feature type="domain" description="AP2/ERF" evidence="9">
    <location>
        <begin position="1"/>
        <end position="64"/>
    </location>
</feature>
<evidence type="ECO:0000313" key="11">
    <source>
        <dbReference type="Proteomes" id="UP000275267"/>
    </source>
</evidence>
<feature type="compositionally biased region" description="Low complexity" evidence="8">
    <location>
        <begin position="91"/>
        <end position="111"/>
    </location>
</feature>
<dbReference type="InterPro" id="IPR036955">
    <property type="entry name" value="AP2/ERF_dom_sf"/>
</dbReference>
<reference evidence="11" key="1">
    <citation type="journal article" date="2019" name="Nat. Commun.">
        <title>The genome of broomcorn millet.</title>
        <authorList>
            <person name="Zou C."/>
            <person name="Miki D."/>
            <person name="Li D."/>
            <person name="Tang Q."/>
            <person name="Xiao L."/>
            <person name="Rajput S."/>
            <person name="Deng P."/>
            <person name="Jia W."/>
            <person name="Huang R."/>
            <person name="Zhang M."/>
            <person name="Sun Y."/>
            <person name="Hu J."/>
            <person name="Fu X."/>
            <person name="Schnable P.S."/>
            <person name="Li F."/>
            <person name="Zhang H."/>
            <person name="Feng B."/>
            <person name="Zhu X."/>
            <person name="Liu R."/>
            <person name="Schnable J.C."/>
            <person name="Zhu J.-K."/>
            <person name="Zhang H."/>
        </authorList>
    </citation>
    <scope>NUCLEOTIDE SEQUENCE [LARGE SCALE GENOMIC DNA]</scope>
</reference>
<evidence type="ECO:0000256" key="5">
    <source>
        <dbReference type="ARBA" id="ARBA00023163"/>
    </source>
</evidence>
<dbReference type="GO" id="GO:0003700">
    <property type="term" value="F:DNA-binding transcription factor activity"/>
    <property type="evidence" value="ECO:0007669"/>
    <property type="project" value="InterPro"/>
</dbReference>
<organism evidence="10 11">
    <name type="scientific">Panicum miliaceum</name>
    <name type="common">Proso millet</name>
    <name type="synonym">Broomcorn millet</name>
    <dbReference type="NCBI Taxonomy" id="4540"/>
    <lineage>
        <taxon>Eukaryota</taxon>
        <taxon>Viridiplantae</taxon>
        <taxon>Streptophyta</taxon>
        <taxon>Embryophyta</taxon>
        <taxon>Tracheophyta</taxon>
        <taxon>Spermatophyta</taxon>
        <taxon>Magnoliopsida</taxon>
        <taxon>Liliopsida</taxon>
        <taxon>Poales</taxon>
        <taxon>Poaceae</taxon>
        <taxon>PACMAD clade</taxon>
        <taxon>Panicoideae</taxon>
        <taxon>Panicodae</taxon>
        <taxon>Paniceae</taxon>
        <taxon>Panicinae</taxon>
        <taxon>Panicum</taxon>
        <taxon>Panicum sect. Panicum</taxon>
    </lineage>
</organism>
<evidence type="ECO:0000256" key="7">
    <source>
        <dbReference type="ARBA" id="ARBA00024343"/>
    </source>
</evidence>
<feature type="region of interest" description="Disordered" evidence="8">
    <location>
        <begin position="1"/>
        <end position="20"/>
    </location>
</feature>
<keyword evidence="5" id="KW-0804">Transcription</keyword>
<keyword evidence="3" id="KW-0238">DNA-binding</keyword>
<dbReference type="InterPro" id="IPR016177">
    <property type="entry name" value="DNA-bd_dom_sf"/>
</dbReference>
<dbReference type="PROSITE" id="PS51032">
    <property type="entry name" value="AP2_ERF"/>
    <property type="match status" value="1"/>
</dbReference>
<evidence type="ECO:0000256" key="2">
    <source>
        <dbReference type="ARBA" id="ARBA00023015"/>
    </source>
</evidence>
<comment type="caution">
    <text evidence="10">The sequence shown here is derived from an EMBL/GenBank/DDBJ whole genome shotgun (WGS) entry which is preliminary data.</text>
</comment>
<protein>
    <recommendedName>
        <fullName evidence="9">AP2/ERF domain-containing protein</fullName>
    </recommendedName>
</protein>
<dbReference type="STRING" id="4540.A0A3L6RX82"/>
<keyword evidence="4" id="KW-0010">Activator</keyword>
<proteinExistence type="inferred from homology"/>
<dbReference type="PANTHER" id="PTHR31985:SF249">
    <property type="entry name" value="OS06G0197200 PROTEIN"/>
    <property type="match status" value="1"/>
</dbReference>
<dbReference type="Gene3D" id="3.30.730.10">
    <property type="entry name" value="AP2/ERF domain"/>
    <property type="match status" value="1"/>
</dbReference>